<dbReference type="Proteomes" id="UP000683000">
    <property type="component" value="Unassembled WGS sequence"/>
</dbReference>
<feature type="region of interest" description="Disordered" evidence="1">
    <location>
        <begin position="1100"/>
        <end position="1158"/>
    </location>
</feature>
<reference evidence="2" key="1">
    <citation type="submission" date="2021-03" db="EMBL/GenBank/DDBJ databases">
        <title>Evolutionary innovations through gain and loss of genes in the ectomycorrhizal Boletales.</title>
        <authorList>
            <person name="Wu G."/>
            <person name="Miyauchi S."/>
            <person name="Morin E."/>
            <person name="Yang Z.-L."/>
            <person name="Xu J."/>
            <person name="Martin F.M."/>
        </authorList>
    </citation>
    <scope>NUCLEOTIDE SEQUENCE</scope>
    <source>
        <strain evidence="2">BR01</strain>
    </source>
</reference>
<evidence type="ECO:0000256" key="1">
    <source>
        <dbReference type="SAM" id="MobiDB-lite"/>
    </source>
</evidence>
<feature type="compositionally biased region" description="Low complexity" evidence="1">
    <location>
        <begin position="1327"/>
        <end position="1339"/>
    </location>
</feature>
<feature type="compositionally biased region" description="Basic and acidic residues" evidence="1">
    <location>
        <begin position="34"/>
        <end position="46"/>
    </location>
</feature>
<feature type="compositionally biased region" description="Basic and acidic residues" evidence="1">
    <location>
        <begin position="649"/>
        <end position="666"/>
    </location>
</feature>
<dbReference type="OrthoDB" id="2690723at2759"/>
<feature type="compositionally biased region" description="Basic residues" evidence="1">
    <location>
        <begin position="667"/>
        <end position="682"/>
    </location>
</feature>
<feature type="compositionally biased region" description="Basic and acidic residues" evidence="1">
    <location>
        <begin position="1228"/>
        <end position="1241"/>
    </location>
</feature>
<feature type="compositionally biased region" description="Basic and acidic residues" evidence="1">
    <location>
        <begin position="1102"/>
        <end position="1114"/>
    </location>
</feature>
<feature type="compositionally biased region" description="Acidic residues" evidence="1">
    <location>
        <begin position="687"/>
        <end position="710"/>
    </location>
</feature>
<feature type="compositionally biased region" description="Basic and acidic residues" evidence="1">
    <location>
        <begin position="1256"/>
        <end position="1271"/>
    </location>
</feature>
<evidence type="ECO:0000313" key="3">
    <source>
        <dbReference type="Proteomes" id="UP000683000"/>
    </source>
</evidence>
<name>A0A8I2YHQ9_9AGAM</name>
<comment type="caution">
    <text evidence="2">The sequence shown here is derived from an EMBL/GenBank/DDBJ whole genome shotgun (WGS) entry which is preliminary data.</text>
</comment>
<gene>
    <name evidence="2" type="ORF">JVT61DRAFT_9005</name>
</gene>
<proteinExistence type="predicted"/>
<accession>A0A8I2YHQ9</accession>
<feature type="region of interest" description="Disordered" evidence="1">
    <location>
        <begin position="627"/>
        <end position="732"/>
    </location>
</feature>
<feature type="region of interest" description="Disordered" evidence="1">
    <location>
        <begin position="1"/>
        <end position="46"/>
    </location>
</feature>
<keyword evidence="3" id="KW-1185">Reference proteome</keyword>
<feature type="compositionally biased region" description="Basic residues" evidence="1">
    <location>
        <begin position="1317"/>
        <end position="1326"/>
    </location>
</feature>
<sequence>MVGKKKDETSSGATKSGTTTTTKKTTKIAETCLLDERPSGPGKLEESVARKGRLEQRARKAIIGYARVDVIEKKSEFKFGEWNTRRLETAQVSRLVQSFLTKGVDRFSMMKAIPLVVSLTDVKTKTYVTKYDPDMDSMRDLPILELQDAAKGKQRLLAAGGQHRVHAVVEWVKFMRKRHSESVRDRQTLEKQNVEAVSSTEIEQENNVRKAKRDTIEETLALGGQWIVVLYDAGKVDKALGLHLAENESDHVYRQTPEEGLLHTFRTMNVNGETCMDVEPKEGVKGAPRKCLELLSQDYVWELMKWIEPMGLHMFNSRADMKLHTFHNTMMGTGGGIIAYMVVQMERYVCQCFNDVKVDEKEVDRLIAEAVDKESPEGKKALDALFKIYVELEKTSNKMIGARGARYEIRQCMDDAFEQHLGSLTEVSVLFANQRSHRWQDALQNYLTEVIEELPKVIKTTELPVHEDDRAAIESLRWCVAKVKILRHMLARPASQIANGLVPFMSRSVYTHMVTHLERIDQPLKEFCRWWDPLINMVTALGKYWVPGSESAAMVRAILCHRDIANTNRPMAVHRVIYVVWNDYGSFLNMGKQLVKVSVPPRISAQKKLLSLFGVNSQGDELPELRVARVDSSGTAVNKKKQTTTTKGKGKEGKGKDRKENENEKGKGKRKQSRDGKKKKNSTTKNDDDDDDDDNDDEDDDTDECDDDNDNSPSLDSNEEDDTHDGDRDKDERARIRRERYMMNHRAIISRHTEWLEVSTLLTESRGDGRGDKKAPVLNFTKSPPSFIHTWKKLSRVSIGRSTVTTRGLALVNSTTWEWMDLPRNTFSRVMRSLAAAAIAESSVISSYRHEIICCHERGGAASLRIRVRDAVASLLMDKDPGQTSEMCQTSLKDLFGSASQGSKEVTGTVFTEGSLPPKGCITWADGIYPIEPNGGVALHVVDDEIARFERESSLGHQQRAVQKIVDSVQRSQVAWHDPTGRAQERDEPPLDEDVALALRMLVESLNVNAYRQRVKETRTLDFESNEARAPTERLRVIMRSDSPVEDDDECDDDDFLFGVPKKIQQQDIFTKGQSTHHLEELCTKYNAWILARQKRKKTSKCNRDDDSGVKEETGESDGEENTEHREHVEETGEGEDNTEYQDNRTCEDNFDPELFSFDPKMYDDLPTNSQGDFLSDIPPPSNQLAARHKHVDRPTARMYLTSASQIRHPRSSSPALEDVSEVEETETDKKKHADMVHDPITDYTNLNDGDDDKDSDGNREDGGTTDHHTEIVATQIVSSDSRAHNIAESRKRERALTMSSTSSKDNKADEVLVTRSSKHAKKRLKPSTAAPISSSTTTLKRGGSSSVHTQQTRKTSANPAHVDESSYIA</sequence>
<feature type="compositionally biased region" description="Polar residues" evidence="1">
    <location>
        <begin position="1344"/>
        <end position="1359"/>
    </location>
</feature>
<organism evidence="2 3">
    <name type="scientific">Boletus reticuloceps</name>
    <dbReference type="NCBI Taxonomy" id="495285"/>
    <lineage>
        <taxon>Eukaryota</taxon>
        <taxon>Fungi</taxon>
        <taxon>Dikarya</taxon>
        <taxon>Basidiomycota</taxon>
        <taxon>Agaricomycotina</taxon>
        <taxon>Agaricomycetes</taxon>
        <taxon>Agaricomycetidae</taxon>
        <taxon>Boletales</taxon>
        <taxon>Boletineae</taxon>
        <taxon>Boletaceae</taxon>
        <taxon>Boletoideae</taxon>
        <taxon>Boletus</taxon>
    </lineage>
</organism>
<feature type="compositionally biased region" description="Low complexity" evidence="1">
    <location>
        <begin position="10"/>
        <end position="23"/>
    </location>
</feature>
<feature type="region of interest" description="Disordered" evidence="1">
    <location>
        <begin position="1202"/>
        <end position="1370"/>
    </location>
</feature>
<feature type="compositionally biased region" description="Basic and acidic residues" evidence="1">
    <location>
        <begin position="1122"/>
        <end position="1131"/>
    </location>
</feature>
<dbReference type="EMBL" id="JAGFBS010000031">
    <property type="protein sequence ID" value="KAG6371987.1"/>
    <property type="molecule type" value="Genomic_DNA"/>
</dbReference>
<feature type="compositionally biased region" description="Basic and acidic residues" evidence="1">
    <location>
        <begin position="1282"/>
        <end position="1296"/>
    </location>
</feature>
<protein>
    <submittedName>
        <fullName evidence="2">Uncharacterized protein</fullName>
    </submittedName>
</protein>
<evidence type="ECO:0000313" key="2">
    <source>
        <dbReference type="EMBL" id="KAG6371987.1"/>
    </source>
</evidence>